<evidence type="ECO:0000256" key="1">
    <source>
        <dbReference type="ARBA" id="ARBA00004196"/>
    </source>
</evidence>
<dbReference type="InterPro" id="IPR038352">
    <property type="entry name" value="Imelysin_sf"/>
</dbReference>
<evidence type="ECO:0000313" key="5">
    <source>
        <dbReference type="Proteomes" id="UP000094669"/>
    </source>
</evidence>
<dbReference type="PROSITE" id="PS51257">
    <property type="entry name" value="PROKAR_LIPOPROTEIN"/>
    <property type="match status" value="1"/>
</dbReference>
<dbReference type="CDD" id="cd14657">
    <property type="entry name" value="Imelysin_IrpA-like"/>
    <property type="match status" value="1"/>
</dbReference>
<sequence length="466" mass="49644">MYRTINYVIPVLFIGILLSCTNGKKDDSSMALMAILGNQPSASRAQVVSRYADLAYESYNKNYQDLVALQTAVNALVTTPSAANLTAAKNAWIKARSSYLVTEAFRFAGGPIDVASISSINWQGCGAGTNYVGDTTYACESLINSWPLDEIAIDNYIQGGNNTTSFASILNRNGDISIASGGNTDSTTIVLTGWHAIEYLLWGQDNSGSPQMYNQVAGLADYTCFTGSPGTCNSNGQGGTNGGTGSNRGNYLKTVTDALVGHLKLVRDSWGTAGSPGPYRQTFLADPNASLTQVFRGLGKFIAGEWGGDRLKGIYAHDQEDEHSCFSDNTKSDFYYDAQSVLNLWTGSYTLVKGNPSSTGPGLSALLGMLGQGNIQSEIAQARDTFCLNNAESIADPNYTSSCPSGSISGRYDQIIMNGFNGFPGSQSPDYPTLQNAQVLIGDRLKRDFVSAATALGITITDFTNK</sequence>
<dbReference type="Gene3D" id="1.20.1420.20">
    <property type="entry name" value="M75 peptidase, HXXE motif"/>
    <property type="match status" value="1"/>
</dbReference>
<evidence type="ECO:0000259" key="3">
    <source>
        <dbReference type="Pfam" id="PF09375"/>
    </source>
</evidence>
<feature type="domain" description="Imelysin-like" evidence="3">
    <location>
        <begin position="56"/>
        <end position="385"/>
    </location>
</feature>
<comment type="subcellular location">
    <subcellularLocation>
        <location evidence="1">Cell envelope</location>
    </subcellularLocation>
</comment>
<reference evidence="4" key="1">
    <citation type="submission" date="2018-01" db="EMBL/GenBank/DDBJ databases">
        <title>Genomic characterization of Leptospira inadai serogroup Lyme isolated from captured rat in Brazil and comparative analysis with human reference strain.</title>
        <authorList>
            <person name="Moreno L.Z."/>
            <person name="Loureiro A.P."/>
            <person name="Miraglia F."/>
            <person name="Kremer F.S."/>
            <person name="Eslabao M.R."/>
            <person name="Dellagostin O.A."/>
            <person name="Lilenbaum W."/>
            <person name="Moreno A.M."/>
        </authorList>
    </citation>
    <scope>NUCLEOTIDE SEQUENCE [LARGE SCALE GENOMIC DNA]</scope>
    <source>
        <strain evidence="4">M34/99</strain>
    </source>
</reference>
<keyword evidence="5" id="KW-1185">Reference proteome</keyword>
<evidence type="ECO:0000313" key="4">
    <source>
        <dbReference type="EMBL" id="PNV74086.1"/>
    </source>
</evidence>
<dbReference type="Proteomes" id="UP000094669">
    <property type="component" value="Unassembled WGS sequence"/>
</dbReference>
<dbReference type="EMBL" id="MCRM02000018">
    <property type="protein sequence ID" value="PNV74086.1"/>
    <property type="molecule type" value="Genomic_DNA"/>
</dbReference>
<dbReference type="Pfam" id="PF09375">
    <property type="entry name" value="Peptidase_M75"/>
    <property type="match status" value="1"/>
</dbReference>
<name>A0ABX4YFT3_9LEPT</name>
<keyword evidence="2" id="KW-0732">Signal</keyword>
<proteinExistence type="predicted"/>
<dbReference type="InterPro" id="IPR018976">
    <property type="entry name" value="Imelysin-like"/>
</dbReference>
<evidence type="ECO:0000256" key="2">
    <source>
        <dbReference type="ARBA" id="ARBA00022729"/>
    </source>
</evidence>
<accession>A0ABX4YFT3</accession>
<organism evidence="4 5">
    <name type="scientific">Leptospira inadai serovar Lyme</name>
    <dbReference type="NCBI Taxonomy" id="293084"/>
    <lineage>
        <taxon>Bacteria</taxon>
        <taxon>Pseudomonadati</taxon>
        <taxon>Spirochaetota</taxon>
        <taxon>Spirochaetia</taxon>
        <taxon>Leptospirales</taxon>
        <taxon>Leptospiraceae</taxon>
        <taxon>Leptospira</taxon>
    </lineage>
</organism>
<protein>
    <submittedName>
        <fullName evidence="4">Imelysin</fullName>
    </submittedName>
</protein>
<comment type="caution">
    <text evidence="4">The sequence shown here is derived from an EMBL/GenBank/DDBJ whole genome shotgun (WGS) entry which is preliminary data.</text>
</comment>
<dbReference type="RefSeq" id="WP_010417669.1">
    <property type="nucleotide sequence ID" value="NZ_MCRM02000018.1"/>
</dbReference>
<gene>
    <name evidence="4" type="ORF">BES34_015425</name>
</gene>